<feature type="transmembrane region" description="Helical" evidence="1">
    <location>
        <begin position="82"/>
        <end position="106"/>
    </location>
</feature>
<dbReference type="Pfam" id="PF08592">
    <property type="entry name" value="Anthrone_oxy"/>
    <property type="match status" value="1"/>
</dbReference>
<dbReference type="Proteomes" id="UP000199632">
    <property type="component" value="Unassembled WGS sequence"/>
</dbReference>
<keyword evidence="1" id="KW-0812">Transmembrane</keyword>
<feature type="transmembrane region" description="Helical" evidence="1">
    <location>
        <begin position="55"/>
        <end position="75"/>
    </location>
</feature>
<evidence type="ECO:0008006" key="4">
    <source>
        <dbReference type="Google" id="ProtNLM"/>
    </source>
</evidence>
<dbReference type="STRING" id="137265.SAMN05421684_3597"/>
<dbReference type="InterPro" id="IPR013901">
    <property type="entry name" value="Anthrone_oxy"/>
</dbReference>
<organism evidence="2 3">
    <name type="scientific">Asanoa ishikariensis</name>
    <dbReference type="NCBI Taxonomy" id="137265"/>
    <lineage>
        <taxon>Bacteria</taxon>
        <taxon>Bacillati</taxon>
        <taxon>Actinomycetota</taxon>
        <taxon>Actinomycetes</taxon>
        <taxon>Micromonosporales</taxon>
        <taxon>Micromonosporaceae</taxon>
        <taxon>Asanoa</taxon>
    </lineage>
</organism>
<dbReference type="OrthoDB" id="3395380at2"/>
<dbReference type="RefSeq" id="WP_090793408.1">
    <property type="nucleotide sequence ID" value="NZ_BOND01000008.1"/>
</dbReference>
<proteinExistence type="predicted"/>
<dbReference type="AlphaFoldDB" id="A0A1H3R956"/>
<keyword evidence="3" id="KW-1185">Reference proteome</keyword>
<sequence length="160" mass="17101">MNRVVGIARFVCALFTGTFAGFLVGVLVLELALRGYDEHVYTQVRHVELVRLDDLASATLVPALLTAALLVALTARGRGRGFWLTTAALALLATVFVISLLVNLPINGDQVGWSVQAPPRDWAGIRDEWQIAHAARTAAAVVAFGCLLAAAMTRPPARGR</sequence>
<evidence type="ECO:0000313" key="2">
    <source>
        <dbReference type="EMBL" id="SDZ22043.1"/>
    </source>
</evidence>
<name>A0A1H3R956_9ACTN</name>
<protein>
    <recommendedName>
        <fullName evidence="4">DUF1772 domain-containing protein</fullName>
    </recommendedName>
</protein>
<reference evidence="3" key="1">
    <citation type="submission" date="2016-10" db="EMBL/GenBank/DDBJ databases">
        <authorList>
            <person name="Varghese N."/>
            <person name="Submissions S."/>
        </authorList>
    </citation>
    <scope>NUCLEOTIDE SEQUENCE [LARGE SCALE GENOMIC DNA]</scope>
    <source>
        <strain evidence="3">DSM 44718</strain>
    </source>
</reference>
<accession>A0A1H3R956</accession>
<gene>
    <name evidence="2" type="ORF">SAMN05421684_3597</name>
</gene>
<keyword evidence="1" id="KW-0472">Membrane</keyword>
<dbReference type="EMBL" id="FNQB01000002">
    <property type="protein sequence ID" value="SDZ22043.1"/>
    <property type="molecule type" value="Genomic_DNA"/>
</dbReference>
<feature type="transmembrane region" description="Helical" evidence="1">
    <location>
        <begin position="131"/>
        <end position="151"/>
    </location>
</feature>
<keyword evidence="1" id="KW-1133">Transmembrane helix</keyword>
<evidence type="ECO:0000313" key="3">
    <source>
        <dbReference type="Proteomes" id="UP000199632"/>
    </source>
</evidence>
<feature type="transmembrane region" description="Helical" evidence="1">
    <location>
        <begin position="7"/>
        <end position="29"/>
    </location>
</feature>
<evidence type="ECO:0000256" key="1">
    <source>
        <dbReference type="SAM" id="Phobius"/>
    </source>
</evidence>